<dbReference type="EMBL" id="BAABFB010000048">
    <property type="protein sequence ID" value="GAA4481560.1"/>
    <property type="molecule type" value="Genomic_DNA"/>
</dbReference>
<protein>
    <recommendedName>
        <fullName evidence="3">Bacterial Ig-like domain-containing protein</fullName>
    </recommendedName>
</protein>
<accession>A0ABP8P711</accession>
<evidence type="ECO:0000313" key="4">
    <source>
        <dbReference type="EMBL" id="GAA4481560.1"/>
    </source>
</evidence>
<evidence type="ECO:0000256" key="1">
    <source>
        <dbReference type="SAM" id="MobiDB-lite"/>
    </source>
</evidence>
<feature type="domain" description="Bacterial Ig-like" evidence="3">
    <location>
        <begin position="282"/>
        <end position="364"/>
    </location>
</feature>
<feature type="signal peptide" evidence="2">
    <location>
        <begin position="1"/>
        <end position="31"/>
    </location>
</feature>
<proteinExistence type="predicted"/>
<feature type="chain" id="PRO_5047122721" description="Bacterial Ig-like domain-containing protein" evidence="2">
    <location>
        <begin position="32"/>
        <end position="867"/>
    </location>
</feature>
<reference evidence="5" key="1">
    <citation type="journal article" date="2019" name="Int. J. Syst. Evol. Microbiol.">
        <title>The Global Catalogue of Microorganisms (GCM) 10K type strain sequencing project: providing services to taxonomists for standard genome sequencing and annotation.</title>
        <authorList>
            <consortium name="The Broad Institute Genomics Platform"/>
            <consortium name="The Broad Institute Genome Sequencing Center for Infectious Disease"/>
            <person name="Wu L."/>
            <person name="Ma J."/>
        </authorList>
    </citation>
    <scope>NUCLEOTIDE SEQUENCE [LARGE SCALE GENOMIC DNA]</scope>
    <source>
        <strain evidence="5">JCM 32206</strain>
    </source>
</reference>
<feature type="region of interest" description="Disordered" evidence="1">
    <location>
        <begin position="847"/>
        <end position="867"/>
    </location>
</feature>
<feature type="domain" description="Bacterial Ig-like" evidence="3">
    <location>
        <begin position="471"/>
        <end position="552"/>
    </location>
</feature>
<keyword evidence="2" id="KW-0732">Signal</keyword>
<feature type="domain" description="Bacterial Ig-like" evidence="3">
    <location>
        <begin position="566"/>
        <end position="647"/>
    </location>
</feature>
<evidence type="ECO:0000313" key="5">
    <source>
        <dbReference type="Proteomes" id="UP001501183"/>
    </source>
</evidence>
<dbReference type="Pfam" id="PF16640">
    <property type="entry name" value="Big_3_5"/>
    <property type="match status" value="6"/>
</dbReference>
<gene>
    <name evidence="4" type="ORF">GCM10023094_29960</name>
</gene>
<keyword evidence="5" id="KW-1185">Reference proteome</keyword>
<comment type="caution">
    <text evidence="4">The sequence shown here is derived from an EMBL/GenBank/DDBJ whole genome shotgun (WGS) entry which is preliminary data.</text>
</comment>
<dbReference type="Proteomes" id="UP001501183">
    <property type="component" value="Unassembled WGS sequence"/>
</dbReference>
<feature type="domain" description="Bacterial Ig-like" evidence="3">
    <location>
        <begin position="660"/>
        <end position="746"/>
    </location>
</feature>
<dbReference type="InterPro" id="IPR013783">
    <property type="entry name" value="Ig-like_fold"/>
</dbReference>
<dbReference type="InterPro" id="IPR032109">
    <property type="entry name" value="Big_3_5"/>
</dbReference>
<evidence type="ECO:0000259" key="3">
    <source>
        <dbReference type="Pfam" id="PF16640"/>
    </source>
</evidence>
<feature type="domain" description="Bacterial Ig-like" evidence="3">
    <location>
        <begin position="760"/>
        <end position="847"/>
    </location>
</feature>
<evidence type="ECO:0000256" key="2">
    <source>
        <dbReference type="SAM" id="SignalP"/>
    </source>
</evidence>
<name>A0ABP8P711_9NOCA</name>
<dbReference type="Gene3D" id="2.60.40.10">
    <property type="entry name" value="Immunoglobulins"/>
    <property type="match status" value="6"/>
</dbReference>
<dbReference type="RefSeq" id="WP_345346279.1">
    <property type="nucleotide sequence ID" value="NZ_BAABFB010000048.1"/>
</dbReference>
<sequence>MSTPSARSLAVPVTSAAVVAGMMFTATPASAAATTLPFTNSCQASAVLTVHKTAATSMTVDAPASVEAGETFTYRIQPGGSSYPNSESGATTTNISRLKVDYNIPANATFVSASVVPGTGVNLDGVAPSVLRINTSGAADPAGTLLRLSGNNEVIANGGNNSTNSEGGIRAPKLQKDLNGNSTGGDSWFRLPAIDVTVTATAPGVITPTIRTAGNAGSYNNNENYYSFLPRASFLGGTQWAPTRCTPRDNKDAALNAGAGPLATITVNNAGPVVVDSTTTLNVPATAKTGTAVDLTATVAPNDATGTVEFKDGATVLGSAPVTGGTATLNHTFTANGTHSITAVYGGDATHHPSTSAAGPVEVTTDPVIVDSTTTVTAPATAKTGTAVDLTAAVAPAGATGTVQFKDGATDIGAPVPVTDGSATLNHTFTTTGAHAITAVYSGDATHRPSTSAAATVDVSVNMVDSTTTLNVPATAKTGTAVDLTATVTPAEATGTVEFKDGATVLGTAPVTGGTATLNHTFTADGTHSITAVYSGDTGHNTSTSGAGTVEVSTDPVIVDSTTTLNVPATAKTGTAVDLTATVTPAEATGTVEFKDGATVLGTAPVTGGTATLSHTFTTVGTHDITAGYSGDTTHRPSTASAGAIEVSVDVVDTTTTLNVPGNATTGESVDLWALVKSPENTDAVGGTVQFKDGGTDIGGPIALVDGGAKLAHTFTSAGNHSITAVYSGADGFNGSTGQAKTVTVTDPVPVEVATVTTLEAPATATKGDPVNLTATVKTESGDAVTTGTVRFMDGTTPIGEAVNVVDGKAVLPYAFGETGARQITAVYTGSTGFKESTSTASTVTVSAPGNPGGGGSLGSLENIFGS</sequence>
<feature type="domain" description="Bacterial Ig-like" evidence="3">
    <location>
        <begin position="377"/>
        <end position="460"/>
    </location>
</feature>
<organism evidence="4 5">
    <name type="scientific">Rhodococcus olei</name>
    <dbReference type="NCBI Taxonomy" id="2161675"/>
    <lineage>
        <taxon>Bacteria</taxon>
        <taxon>Bacillati</taxon>
        <taxon>Actinomycetota</taxon>
        <taxon>Actinomycetes</taxon>
        <taxon>Mycobacteriales</taxon>
        <taxon>Nocardiaceae</taxon>
        <taxon>Rhodococcus</taxon>
    </lineage>
</organism>